<dbReference type="NCBIfam" id="TIGR01499">
    <property type="entry name" value="folC"/>
    <property type="match status" value="1"/>
</dbReference>
<evidence type="ECO:0000259" key="12">
    <source>
        <dbReference type="Pfam" id="PF08245"/>
    </source>
</evidence>
<feature type="domain" description="Mur ligase central" evidence="12">
    <location>
        <begin position="44"/>
        <end position="264"/>
    </location>
</feature>
<evidence type="ECO:0000256" key="2">
    <source>
        <dbReference type="ARBA" id="ARBA00013025"/>
    </source>
</evidence>
<gene>
    <name evidence="13" type="ORF">ACFO4R_04340</name>
</gene>
<dbReference type="PANTHER" id="PTHR11136">
    <property type="entry name" value="FOLYLPOLYGLUTAMATE SYNTHASE-RELATED"/>
    <property type="match status" value="1"/>
</dbReference>
<evidence type="ECO:0000256" key="1">
    <source>
        <dbReference type="ARBA" id="ARBA00008276"/>
    </source>
</evidence>
<keyword evidence="14" id="KW-1185">Reference proteome</keyword>
<dbReference type="PIRSF" id="PIRSF001563">
    <property type="entry name" value="Folylpolyglu_synth"/>
    <property type="match status" value="1"/>
</dbReference>
<dbReference type="SUPFAM" id="SSF53623">
    <property type="entry name" value="MurD-like peptide ligases, catalytic domain"/>
    <property type="match status" value="1"/>
</dbReference>
<evidence type="ECO:0000256" key="4">
    <source>
        <dbReference type="ARBA" id="ARBA00022723"/>
    </source>
</evidence>
<keyword evidence="4" id="KW-0479">Metal-binding</keyword>
<evidence type="ECO:0000313" key="14">
    <source>
        <dbReference type="Proteomes" id="UP001595916"/>
    </source>
</evidence>
<keyword evidence="5 10" id="KW-0547">Nucleotide-binding</keyword>
<dbReference type="Gene3D" id="3.90.190.20">
    <property type="entry name" value="Mur ligase, C-terminal domain"/>
    <property type="match status" value="1"/>
</dbReference>
<dbReference type="PROSITE" id="PS01012">
    <property type="entry name" value="FOLYLPOLYGLU_SYNT_2"/>
    <property type="match status" value="1"/>
</dbReference>
<sequence length="431" mass="47883">MNYQEALQRYDQLSKLGIQLGLERIKHLLKQLGDPQKDLRFIHVAGTNGKGSTSSMIANALIYSGYKTGMFISPYVLDFRESIQCNGRMISEEEFSSLFEKVSSIASQTALHNDPPTQFEVLTAIALEFYKQNSCNAVVMEVGLGGRLDSTNVIDTPMVQVLTSISMDHTSILGDTIEKIAYEKAGIIKGSVTVIYPNMDPQAEKVITQQCQKVGSKLVKPSLDTLEVLEEGLDACTFNYRGEQYEKRLTGLYQVYNAITAISVCEELKTYGFDIPQDRIKRSIKETFLPARVEKLSQEPLVLLDGSHNPEGIKALSEILSTLSDKDMTIVMGVLADKNYEQILQILSSYGKCFIAVPVQNPRALPPQELKKVAQTYFNNVSAFEDLSEALGEVVRTCNKKSVIVVCGSLYLANVARPLLMERIDKTFGTK</sequence>
<feature type="domain" description="Mur ligase C-terminal" evidence="11">
    <location>
        <begin position="292"/>
        <end position="409"/>
    </location>
</feature>
<reference evidence="14" key="1">
    <citation type="journal article" date="2019" name="Int. J. Syst. Evol. Microbiol.">
        <title>The Global Catalogue of Microorganisms (GCM) 10K type strain sequencing project: providing services to taxonomists for standard genome sequencing and annotation.</title>
        <authorList>
            <consortium name="The Broad Institute Genomics Platform"/>
            <consortium name="The Broad Institute Genome Sequencing Center for Infectious Disease"/>
            <person name="Wu L."/>
            <person name="Ma J."/>
        </authorList>
    </citation>
    <scope>NUCLEOTIDE SEQUENCE [LARGE SCALE GENOMIC DNA]</scope>
    <source>
        <strain evidence="14">CCUG 46385</strain>
    </source>
</reference>
<evidence type="ECO:0000256" key="10">
    <source>
        <dbReference type="PIRNR" id="PIRNR001563"/>
    </source>
</evidence>
<evidence type="ECO:0000256" key="3">
    <source>
        <dbReference type="ARBA" id="ARBA00022598"/>
    </source>
</evidence>
<evidence type="ECO:0000259" key="11">
    <source>
        <dbReference type="Pfam" id="PF02875"/>
    </source>
</evidence>
<dbReference type="SUPFAM" id="SSF53244">
    <property type="entry name" value="MurD-like peptide ligases, peptide-binding domain"/>
    <property type="match status" value="1"/>
</dbReference>
<evidence type="ECO:0000256" key="9">
    <source>
        <dbReference type="ARBA" id="ARBA00047493"/>
    </source>
</evidence>
<dbReference type="InterPro" id="IPR018109">
    <property type="entry name" value="Folylpolyglutamate_synth_CS"/>
</dbReference>
<dbReference type="GO" id="GO:0016874">
    <property type="term" value="F:ligase activity"/>
    <property type="evidence" value="ECO:0007669"/>
    <property type="project" value="UniProtKB-KW"/>
</dbReference>
<protein>
    <recommendedName>
        <fullName evidence="2">tetrahydrofolate synthase</fullName>
        <ecNumber evidence="2">6.3.2.17</ecNumber>
    </recommendedName>
    <alternativeName>
        <fullName evidence="8">Tetrahydrofolylpolyglutamate synthase</fullName>
    </alternativeName>
</protein>
<evidence type="ECO:0000313" key="13">
    <source>
        <dbReference type="EMBL" id="MFC4804304.1"/>
    </source>
</evidence>
<evidence type="ECO:0000256" key="5">
    <source>
        <dbReference type="ARBA" id="ARBA00022741"/>
    </source>
</evidence>
<dbReference type="EMBL" id="JBHSHL010000014">
    <property type="protein sequence ID" value="MFC4804304.1"/>
    <property type="molecule type" value="Genomic_DNA"/>
</dbReference>
<dbReference type="PANTHER" id="PTHR11136:SF0">
    <property type="entry name" value="DIHYDROFOLATE SYNTHETASE-RELATED"/>
    <property type="match status" value="1"/>
</dbReference>
<accession>A0ABV9QJE8</accession>
<keyword evidence="3 10" id="KW-0436">Ligase</keyword>
<keyword evidence="7" id="KW-0460">Magnesium</keyword>
<dbReference type="Pfam" id="PF02875">
    <property type="entry name" value="Mur_ligase_C"/>
    <property type="match status" value="1"/>
</dbReference>
<dbReference type="InterPro" id="IPR013221">
    <property type="entry name" value="Mur_ligase_cen"/>
</dbReference>
<name>A0ABV9QJE8_9FIRM</name>
<dbReference type="Pfam" id="PF08245">
    <property type="entry name" value="Mur_ligase_M"/>
    <property type="match status" value="1"/>
</dbReference>
<dbReference type="InterPro" id="IPR036565">
    <property type="entry name" value="Mur-like_cat_sf"/>
</dbReference>
<dbReference type="Gene3D" id="3.40.1190.10">
    <property type="entry name" value="Mur-like, catalytic domain"/>
    <property type="match status" value="1"/>
</dbReference>
<comment type="catalytic activity">
    <reaction evidence="9">
        <text>(6S)-5,6,7,8-tetrahydrofolyl-(gamma-L-Glu)(n) + L-glutamate + ATP = (6S)-5,6,7,8-tetrahydrofolyl-(gamma-L-Glu)(n+1) + ADP + phosphate + H(+)</text>
        <dbReference type="Rhea" id="RHEA:10580"/>
        <dbReference type="Rhea" id="RHEA-COMP:14738"/>
        <dbReference type="Rhea" id="RHEA-COMP:14740"/>
        <dbReference type="ChEBI" id="CHEBI:15378"/>
        <dbReference type="ChEBI" id="CHEBI:29985"/>
        <dbReference type="ChEBI" id="CHEBI:30616"/>
        <dbReference type="ChEBI" id="CHEBI:43474"/>
        <dbReference type="ChEBI" id="CHEBI:141005"/>
        <dbReference type="ChEBI" id="CHEBI:456216"/>
        <dbReference type="EC" id="6.3.2.17"/>
    </reaction>
</comment>
<organism evidence="13 14">
    <name type="scientific">Filifactor villosus</name>
    <dbReference type="NCBI Taxonomy" id="29374"/>
    <lineage>
        <taxon>Bacteria</taxon>
        <taxon>Bacillati</taxon>
        <taxon>Bacillota</taxon>
        <taxon>Clostridia</taxon>
        <taxon>Peptostreptococcales</taxon>
        <taxon>Filifactoraceae</taxon>
        <taxon>Filifactor</taxon>
    </lineage>
</organism>
<keyword evidence="6 10" id="KW-0067">ATP-binding</keyword>
<evidence type="ECO:0000256" key="8">
    <source>
        <dbReference type="ARBA" id="ARBA00030592"/>
    </source>
</evidence>
<proteinExistence type="inferred from homology"/>
<dbReference type="Proteomes" id="UP001595916">
    <property type="component" value="Unassembled WGS sequence"/>
</dbReference>
<dbReference type="InterPro" id="IPR001645">
    <property type="entry name" value="Folylpolyglutamate_synth"/>
</dbReference>
<evidence type="ECO:0000256" key="7">
    <source>
        <dbReference type="ARBA" id="ARBA00022842"/>
    </source>
</evidence>
<dbReference type="EC" id="6.3.2.17" evidence="2"/>
<dbReference type="InterPro" id="IPR036615">
    <property type="entry name" value="Mur_ligase_C_dom_sf"/>
</dbReference>
<dbReference type="InterPro" id="IPR004101">
    <property type="entry name" value="Mur_ligase_C"/>
</dbReference>
<comment type="similarity">
    <text evidence="1 10">Belongs to the folylpolyglutamate synthase family.</text>
</comment>
<comment type="caution">
    <text evidence="13">The sequence shown here is derived from an EMBL/GenBank/DDBJ whole genome shotgun (WGS) entry which is preliminary data.</text>
</comment>
<evidence type="ECO:0000256" key="6">
    <source>
        <dbReference type="ARBA" id="ARBA00022840"/>
    </source>
</evidence>
<dbReference type="RefSeq" id="WP_379787811.1">
    <property type="nucleotide sequence ID" value="NZ_JBHSHL010000014.1"/>
</dbReference>